<name>A0A2G9U8P2_TELCI</name>
<accession>A0A2G9U8P2</accession>
<evidence type="ECO:0000313" key="3">
    <source>
        <dbReference type="Proteomes" id="UP000230423"/>
    </source>
</evidence>
<dbReference type="Pfam" id="PF00629">
    <property type="entry name" value="MAM"/>
    <property type="match status" value="1"/>
</dbReference>
<dbReference type="InterPro" id="IPR013320">
    <property type="entry name" value="ConA-like_dom_sf"/>
</dbReference>
<dbReference type="Proteomes" id="UP000230423">
    <property type="component" value="Unassembled WGS sequence"/>
</dbReference>
<dbReference type="AlphaFoldDB" id="A0A2G9U8P2"/>
<dbReference type="GO" id="GO:0016020">
    <property type="term" value="C:membrane"/>
    <property type="evidence" value="ECO:0007669"/>
    <property type="project" value="InterPro"/>
</dbReference>
<reference evidence="2 3" key="1">
    <citation type="submission" date="2015-09" db="EMBL/GenBank/DDBJ databases">
        <title>Draft genome of the parasitic nematode Teladorsagia circumcincta isolate WARC Sus (inbred).</title>
        <authorList>
            <person name="Mitreva M."/>
        </authorList>
    </citation>
    <scope>NUCLEOTIDE SEQUENCE [LARGE SCALE GENOMIC DNA]</scope>
    <source>
        <strain evidence="2 3">S</strain>
    </source>
</reference>
<dbReference type="SUPFAM" id="SSF49899">
    <property type="entry name" value="Concanavalin A-like lectins/glucanases"/>
    <property type="match status" value="1"/>
</dbReference>
<proteinExistence type="predicted"/>
<evidence type="ECO:0000259" key="1">
    <source>
        <dbReference type="PROSITE" id="PS50060"/>
    </source>
</evidence>
<keyword evidence="3" id="KW-1185">Reference proteome</keyword>
<dbReference type="OrthoDB" id="10382356at2759"/>
<organism evidence="2 3">
    <name type="scientific">Teladorsagia circumcincta</name>
    <name type="common">Brown stomach worm</name>
    <name type="synonym">Ostertagia circumcincta</name>
    <dbReference type="NCBI Taxonomy" id="45464"/>
    <lineage>
        <taxon>Eukaryota</taxon>
        <taxon>Metazoa</taxon>
        <taxon>Ecdysozoa</taxon>
        <taxon>Nematoda</taxon>
        <taxon>Chromadorea</taxon>
        <taxon>Rhabditida</taxon>
        <taxon>Rhabditina</taxon>
        <taxon>Rhabditomorpha</taxon>
        <taxon>Strongyloidea</taxon>
        <taxon>Trichostrongylidae</taxon>
        <taxon>Teladorsagia</taxon>
    </lineage>
</organism>
<dbReference type="InterPro" id="IPR000998">
    <property type="entry name" value="MAM_dom"/>
</dbReference>
<dbReference type="EMBL" id="KZ348126">
    <property type="protein sequence ID" value="PIO66639.1"/>
    <property type="molecule type" value="Genomic_DNA"/>
</dbReference>
<dbReference type="PROSITE" id="PS50060">
    <property type="entry name" value="MAM_2"/>
    <property type="match status" value="1"/>
</dbReference>
<feature type="non-terminal residue" evidence="2">
    <location>
        <position position="1"/>
    </location>
</feature>
<sequence length="156" mass="18100">SHYLTLETEPSSYHFASLYSPMFNMQSSASLCLQFNYYLKTSTDGHLYIELRDEKRTTKKQLLRISVAKLPSQKWKEITIPLPAQKGPFKIFFEVTWKTSAPWIALDRVRLSSGACPSHPQSLRLAQLDVQQPDINQLVIDWLSRRHLFITDLMDV</sequence>
<gene>
    <name evidence="2" type="ORF">TELCIR_11642</name>
</gene>
<evidence type="ECO:0000313" key="2">
    <source>
        <dbReference type="EMBL" id="PIO66639.1"/>
    </source>
</evidence>
<dbReference type="Gene3D" id="2.60.120.200">
    <property type="match status" value="1"/>
</dbReference>
<protein>
    <recommendedName>
        <fullName evidence="1">MAM domain-containing protein</fullName>
    </recommendedName>
</protein>
<feature type="domain" description="MAM" evidence="1">
    <location>
        <begin position="1"/>
        <end position="118"/>
    </location>
</feature>